<dbReference type="AlphaFoldDB" id="A0A225NSE5"/>
<accession>A0A225NSE5</accession>
<proteinExistence type="predicted"/>
<organism evidence="7 8">
    <name type="scientific">Marinibacterium profundimaris</name>
    <dbReference type="NCBI Taxonomy" id="1679460"/>
    <lineage>
        <taxon>Bacteria</taxon>
        <taxon>Pseudomonadati</taxon>
        <taxon>Pseudomonadota</taxon>
        <taxon>Alphaproteobacteria</taxon>
        <taxon>Rhodobacterales</taxon>
        <taxon>Paracoccaceae</taxon>
        <taxon>Marinibacterium</taxon>
    </lineage>
</organism>
<keyword evidence="8" id="KW-1185">Reference proteome</keyword>
<dbReference type="GO" id="GO:0043190">
    <property type="term" value="C:ATP-binding cassette (ABC) transporter complex"/>
    <property type="evidence" value="ECO:0007669"/>
    <property type="project" value="InterPro"/>
</dbReference>
<feature type="transmembrane region" description="Helical" evidence="6">
    <location>
        <begin position="49"/>
        <end position="79"/>
    </location>
</feature>
<dbReference type="InterPro" id="IPR030923">
    <property type="entry name" value="LptG"/>
</dbReference>
<reference evidence="7 8" key="1">
    <citation type="submission" date="2013-04" db="EMBL/GenBank/DDBJ databases">
        <title>Oceanicola sp. 22II1-22F33 Genome Sequencing.</title>
        <authorList>
            <person name="Lai Q."/>
            <person name="Li G."/>
            <person name="Shao Z."/>
        </authorList>
    </citation>
    <scope>NUCLEOTIDE SEQUENCE [LARGE SCALE GENOMIC DNA]</scope>
    <source>
        <strain evidence="7 8">22II1-22F33</strain>
    </source>
</reference>
<evidence type="ECO:0000313" key="8">
    <source>
        <dbReference type="Proteomes" id="UP000215377"/>
    </source>
</evidence>
<feature type="transmembrane region" description="Helical" evidence="6">
    <location>
        <begin position="339"/>
        <end position="362"/>
    </location>
</feature>
<gene>
    <name evidence="7" type="ORF">ATO3_03695</name>
</gene>
<evidence type="ECO:0000256" key="2">
    <source>
        <dbReference type="ARBA" id="ARBA00022475"/>
    </source>
</evidence>
<dbReference type="GO" id="GO:0055085">
    <property type="term" value="P:transmembrane transport"/>
    <property type="evidence" value="ECO:0007669"/>
    <property type="project" value="InterPro"/>
</dbReference>
<dbReference type="GO" id="GO:0015920">
    <property type="term" value="P:lipopolysaccharide transport"/>
    <property type="evidence" value="ECO:0007669"/>
    <property type="project" value="TreeGrafter"/>
</dbReference>
<dbReference type="Proteomes" id="UP000215377">
    <property type="component" value="Unassembled WGS sequence"/>
</dbReference>
<keyword evidence="2" id="KW-1003">Cell membrane</keyword>
<dbReference type="PANTHER" id="PTHR33529">
    <property type="entry name" value="SLR0882 PROTEIN-RELATED"/>
    <property type="match status" value="1"/>
</dbReference>
<sequence length="367" mass="39927">MILDRYFARRFLLQMGIIMVVFLTLMFLIELIEQIRRFSNSDIGLTKILYLVSLNIPAAMSTILPLITILATVSLFIGLARSSELVVTRATGRSGLRALLAPVIVSMILGLLSVAMLNPIVASTMNHYQRVAEIYRSGEAAAASASLSGEGLWLRQGGADGQSVIHAAGYVPEDSRIFDVTVLSYAPGGGPSQRIEAEAATLENDGWTLENVKIWNLTVEGNPEAMAETAETWRLPSSLTPERIRETIGGRMNISVWDLPGTIRQLDQAGFSTLRHRVWYQSELSRPLFLISMVLIGAAFTMRHVRFGGTGFAVLAAVLLGFGLYFIRNFAEILGENGQIPVAMAAWAPPVASILLALGLLLHAEDG</sequence>
<evidence type="ECO:0000256" key="4">
    <source>
        <dbReference type="ARBA" id="ARBA00022989"/>
    </source>
</evidence>
<feature type="transmembrane region" description="Helical" evidence="6">
    <location>
        <begin position="12"/>
        <end position="29"/>
    </location>
</feature>
<dbReference type="OrthoDB" id="9798468at2"/>
<dbReference type="EMBL" id="AQQR01000001">
    <property type="protein sequence ID" value="OWU77772.1"/>
    <property type="molecule type" value="Genomic_DNA"/>
</dbReference>
<keyword evidence="5 6" id="KW-0472">Membrane</keyword>
<dbReference type="NCBIfam" id="TIGR04408">
    <property type="entry name" value="LptG_lptG"/>
    <property type="match status" value="1"/>
</dbReference>
<feature type="transmembrane region" description="Helical" evidence="6">
    <location>
        <begin position="307"/>
        <end position="327"/>
    </location>
</feature>
<dbReference type="Pfam" id="PF03739">
    <property type="entry name" value="LptF_LptG"/>
    <property type="match status" value="1"/>
</dbReference>
<comment type="caution">
    <text evidence="7">The sequence shown here is derived from an EMBL/GenBank/DDBJ whole genome shotgun (WGS) entry which is preliminary data.</text>
</comment>
<dbReference type="PANTHER" id="PTHR33529:SF2">
    <property type="entry name" value="LIPOPOLYSACCHARIDE EXPORT SYSTEM PERMEASE PROTEIN LPTG"/>
    <property type="match status" value="1"/>
</dbReference>
<evidence type="ECO:0000256" key="3">
    <source>
        <dbReference type="ARBA" id="ARBA00022692"/>
    </source>
</evidence>
<protein>
    <submittedName>
        <fullName evidence="7">Permease</fullName>
    </submittedName>
</protein>
<evidence type="ECO:0000256" key="5">
    <source>
        <dbReference type="ARBA" id="ARBA00023136"/>
    </source>
</evidence>
<evidence type="ECO:0000256" key="1">
    <source>
        <dbReference type="ARBA" id="ARBA00004651"/>
    </source>
</evidence>
<comment type="subcellular location">
    <subcellularLocation>
        <location evidence="1">Cell membrane</location>
        <topology evidence="1">Multi-pass membrane protein</topology>
    </subcellularLocation>
</comment>
<feature type="transmembrane region" description="Helical" evidence="6">
    <location>
        <begin position="99"/>
        <end position="121"/>
    </location>
</feature>
<dbReference type="RefSeq" id="WP_088648429.1">
    <property type="nucleotide sequence ID" value="NZ_AQQR01000001.1"/>
</dbReference>
<dbReference type="InterPro" id="IPR005495">
    <property type="entry name" value="LptG/LptF_permease"/>
</dbReference>
<name>A0A225NSE5_9RHOB</name>
<evidence type="ECO:0000313" key="7">
    <source>
        <dbReference type="EMBL" id="OWU77772.1"/>
    </source>
</evidence>
<keyword evidence="3 6" id="KW-0812">Transmembrane</keyword>
<keyword evidence="4 6" id="KW-1133">Transmembrane helix</keyword>
<evidence type="ECO:0000256" key="6">
    <source>
        <dbReference type="SAM" id="Phobius"/>
    </source>
</evidence>